<protein>
    <submittedName>
        <fullName evidence="7">ABC-2 type transport system permease protein</fullName>
    </submittedName>
</protein>
<dbReference type="RefSeq" id="WP_173808093.1">
    <property type="nucleotide sequence ID" value="NZ_JABSNP010000001.1"/>
</dbReference>
<evidence type="ECO:0000256" key="5">
    <source>
        <dbReference type="SAM" id="Phobius"/>
    </source>
</evidence>
<organism evidence="7 8">
    <name type="scientific">Hymenobacter caeli</name>
    <dbReference type="NCBI Taxonomy" id="2735894"/>
    <lineage>
        <taxon>Bacteria</taxon>
        <taxon>Pseudomonadati</taxon>
        <taxon>Bacteroidota</taxon>
        <taxon>Cytophagia</taxon>
        <taxon>Cytophagales</taxon>
        <taxon>Hymenobacteraceae</taxon>
        <taxon>Hymenobacter</taxon>
    </lineage>
</organism>
<evidence type="ECO:0000259" key="6">
    <source>
        <dbReference type="Pfam" id="PF12698"/>
    </source>
</evidence>
<comment type="caution">
    <text evidence="7">The sequence shown here is derived from an EMBL/GenBank/DDBJ whole genome shotgun (WGS) entry which is preliminary data.</text>
</comment>
<feature type="transmembrane region" description="Helical" evidence="5">
    <location>
        <begin position="421"/>
        <end position="443"/>
    </location>
</feature>
<reference evidence="7 8" key="1">
    <citation type="submission" date="2020-05" db="EMBL/GenBank/DDBJ databases">
        <title>Genomic Encyclopedia of Type Strains, Phase IV (KMG-V): Genome sequencing to study the core and pangenomes of soil and plant-associated prokaryotes.</title>
        <authorList>
            <person name="Whitman W."/>
        </authorList>
    </citation>
    <scope>NUCLEOTIDE SEQUENCE [LARGE SCALE GENOMIC DNA]</scope>
    <source>
        <strain evidence="7 8">9A</strain>
    </source>
</reference>
<name>A0ABX2FK11_9BACT</name>
<evidence type="ECO:0000313" key="8">
    <source>
        <dbReference type="Proteomes" id="UP000779507"/>
    </source>
</evidence>
<evidence type="ECO:0000256" key="3">
    <source>
        <dbReference type="ARBA" id="ARBA00022989"/>
    </source>
</evidence>
<dbReference type="PANTHER" id="PTHR43471:SF3">
    <property type="entry name" value="ABC TRANSPORTER PERMEASE PROTEIN NATB"/>
    <property type="match status" value="1"/>
</dbReference>
<accession>A0ABX2FK11</accession>
<evidence type="ECO:0000256" key="1">
    <source>
        <dbReference type="ARBA" id="ARBA00004141"/>
    </source>
</evidence>
<dbReference type="Pfam" id="PF12698">
    <property type="entry name" value="ABC2_membrane_3"/>
    <property type="match status" value="1"/>
</dbReference>
<dbReference type="InterPro" id="IPR013525">
    <property type="entry name" value="ABC2_TM"/>
</dbReference>
<evidence type="ECO:0000313" key="7">
    <source>
        <dbReference type="EMBL" id="NRT17302.1"/>
    </source>
</evidence>
<evidence type="ECO:0000256" key="4">
    <source>
        <dbReference type="ARBA" id="ARBA00023136"/>
    </source>
</evidence>
<sequence>MDKIWLIIQREYLTRVRKKSFLVISLLAPVLLAGSSLAIAKLGGGGSPDVVAVYDESNLHLLAHLVNTDDVQFVPALGASLAASEEAFKKAKTKEDALLYVPASVSIDSTGGVQLLGNGNVPLRRQSNVRAAVSKALGALKMERSGLKQSTIDDLQARIELTAVDLTRQGDGRNDVRTTTSMAYVLSILVYFFIFVYGVQVMRGVSEEKSNRIMEVMISSVKPFQLMMGKILGIAGVVLTQFGLWLALSWGLTTVLVPLLLSDKPAAVVAARPGAPAAVVPPAVNDRPLVANTTPSSAAAAADAPPVAAPRPGAPFSIWALLDGLPIGRIIGGFLFFFLGGYLLYSAMFAAIGSAVDDQTDAQQFMFPVTIPLILSYVVSINVIINGDPNGPLAFWLSMIPFTSPIAMVMRLPFGVPLWQLLLSGTLLVAGFVGVTWVAARIYRVGILMYGKKVTYKELGKWMFYKG</sequence>
<keyword evidence="4 5" id="KW-0472">Membrane</keyword>
<gene>
    <name evidence="7" type="ORF">HNP98_000105</name>
</gene>
<dbReference type="Proteomes" id="UP000779507">
    <property type="component" value="Unassembled WGS sequence"/>
</dbReference>
<keyword evidence="8" id="KW-1185">Reference proteome</keyword>
<keyword evidence="3 5" id="KW-1133">Transmembrane helix</keyword>
<feature type="domain" description="ABC-2 type transporter transmembrane" evidence="6">
    <location>
        <begin position="19"/>
        <end position="440"/>
    </location>
</feature>
<feature type="transmembrane region" description="Helical" evidence="5">
    <location>
        <begin position="226"/>
        <end position="248"/>
    </location>
</feature>
<evidence type="ECO:0000256" key="2">
    <source>
        <dbReference type="ARBA" id="ARBA00022692"/>
    </source>
</evidence>
<dbReference type="Gene3D" id="3.40.190.10">
    <property type="entry name" value="Periplasmic binding protein-like II"/>
    <property type="match status" value="1"/>
</dbReference>
<comment type="subcellular location">
    <subcellularLocation>
        <location evidence="1">Membrane</location>
        <topology evidence="1">Multi-pass membrane protein</topology>
    </subcellularLocation>
</comment>
<dbReference type="SUPFAM" id="SSF53850">
    <property type="entry name" value="Periplasmic binding protein-like II"/>
    <property type="match status" value="1"/>
</dbReference>
<feature type="transmembrane region" description="Helical" evidence="5">
    <location>
        <begin position="182"/>
        <end position="205"/>
    </location>
</feature>
<dbReference type="PANTHER" id="PTHR43471">
    <property type="entry name" value="ABC TRANSPORTER PERMEASE"/>
    <property type="match status" value="1"/>
</dbReference>
<keyword evidence="2 5" id="KW-0812">Transmembrane</keyword>
<feature type="transmembrane region" description="Helical" evidence="5">
    <location>
        <begin position="365"/>
        <end position="387"/>
    </location>
</feature>
<proteinExistence type="predicted"/>
<dbReference type="EMBL" id="JABSNP010000001">
    <property type="protein sequence ID" value="NRT17302.1"/>
    <property type="molecule type" value="Genomic_DNA"/>
</dbReference>
<feature type="transmembrane region" description="Helical" evidence="5">
    <location>
        <begin position="330"/>
        <end position="353"/>
    </location>
</feature>